<comment type="similarity">
    <text evidence="1">Belongs to the glycosyltransferase 2 family. WaaE/KdtX subfamily.</text>
</comment>
<gene>
    <name evidence="3" type="ORF">LY08_02062</name>
</gene>
<sequence>MVIFAKNLTFYSMISALAITYNEEDNIERYIKSLSFADEIIIVDSYSTDNTEALAKQHNVTFVKRKFDNFSSQKNYAISLAKHDWVTFFDLDEMIPEALAEEIITTVQSNSKEKAFRVKRDFHFMGKRIKYSGFQTDIAVRLFDKNYCKYNGKLVHEAIETSAKIGLLKQHVNHQTYKDFDSYNQKLSLYSKLQAEALYKKNVRPNVYHFLFRPWYRFMHQYFLRLGFLDGKEGFIISYVHAFSVFKRYIQLWTLYRNID</sequence>
<dbReference type="PANTHER" id="PTHR43630:SF2">
    <property type="entry name" value="GLYCOSYLTRANSFERASE"/>
    <property type="match status" value="1"/>
</dbReference>
<dbReference type="Pfam" id="PF00535">
    <property type="entry name" value="Glycos_transf_2"/>
    <property type="match status" value="1"/>
</dbReference>
<protein>
    <submittedName>
        <fullName evidence="3">Glycosyltransferase involved in cell wall biosynthesis</fullName>
    </submittedName>
</protein>
<dbReference type="PANTHER" id="PTHR43630">
    <property type="entry name" value="POLY-BETA-1,6-N-ACETYL-D-GLUCOSAMINE SYNTHASE"/>
    <property type="match status" value="1"/>
</dbReference>
<organism evidence="3 4">
    <name type="scientific">Olleya aquimaris</name>
    <dbReference type="NCBI Taxonomy" id="639310"/>
    <lineage>
        <taxon>Bacteria</taxon>
        <taxon>Pseudomonadati</taxon>
        <taxon>Bacteroidota</taxon>
        <taxon>Flavobacteriia</taxon>
        <taxon>Flavobacteriales</taxon>
        <taxon>Flavobacteriaceae</taxon>
    </lineage>
</organism>
<dbReference type="GO" id="GO:0016740">
    <property type="term" value="F:transferase activity"/>
    <property type="evidence" value="ECO:0007669"/>
    <property type="project" value="UniProtKB-KW"/>
</dbReference>
<reference evidence="3 4" key="1">
    <citation type="submission" date="2018-06" db="EMBL/GenBank/DDBJ databases">
        <title>Genomic Encyclopedia of Archaeal and Bacterial Type Strains, Phase II (KMG-II): from individual species to whole genera.</title>
        <authorList>
            <person name="Goeker M."/>
        </authorList>
    </citation>
    <scope>NUCLEOTIDE SEQUENCE [LARGE SCALE GENOMIC DNA]</scope>
    <source>
        <strain evidence="3 4">DSM 24464</strain>
    </source>
</reference>
<keyword evidence="4" id="KW-1185">Reference proteome</keyword>
<dbReference type="InterPro" id="IPR001173">
    <property type="entry name" value="Glyco_trans_2-like"/>
</dbReference>
<evidence type="ECO:0000256" key="1">
    <source>
        <dbReference type="ARBA" id="ARBA00038494"/>
    </source>
</evidence>
<dbReference type="AlphaFoldDB" id="A0A327RCB9"/>
<accession>A0A327RCB9</accession>
<proteinExistence type="inferred from homology"/>
<dbReference type="Gene3D" id="3.90.550.10">
    <property type="entry name" value="Spore Coat Polysaccharide Biosynthesis Protein SpsA, Chain A"/>
    <property type="match status" value="1"/>
</dbReference>
<evidence type="ECO:0000313" key="3">
    <source>
        <dbReference type="EMBL" id="RAJ13163.1"/>
    </source>
</evidence>
<feature type="domain" description="Glycosyltransferase 2-like" evidence="2">
    <location>
        <begin position="17"/>
        <end position="112"/>
    </location>
</feature>
<dbReference type="EMBL" id="QLLO01000007">
    <property type="protein sequence ID" value="RAJ13163.1"/>
    <property type="molecule type" value="Genomic_DNA"/>
</dbReference>
<evidence type="ECO:0000259" key="2">
    <source>
        <dbReference type="Pfam" id="PF00535"/>
    </source>
</evidence>
<dbReference type="SUPFAM" id="SSF53448">
    <property type="entry name" value="Nucleotide-diphospho-sugar transferases"/>
    <property type="match status" value="1"/>
</dbReference>
<dbReference type="Proteomes" id="UP000248703">
    <property type="component" value="Unassembled WGS sequence"/>
</dbReference>
<name>A0A327RCB9_9FLAO</name>
<dbReference type="InterPro" id="IPR029044">
    <property type="entry name" value="Nucleotide-diphossugar_trans"/>
</dbReference>
<dbReference type="CDD" id="cd02511">
    <property type="entry name" value="Beta4Glucosyltransferase"/>
    <property type="match status" value="1"/>
</dbReference>
<comment type="caution">
    <text evidence="3">The sequence shown here is derived from an EMBL/GenBank/DDBJ whole genome shotgun (WGS) entry which is preliminary data.</text>
</comment>
<evidence type="ECO:0000313" key="4">
    <source>
        <dbReference type="Proteomes" id="UP000248703"/>
    </source>
</evidence>
<keyword evidence="3" id="KW-0808">Transferase</keyword>